<dbReference type="EMBL" id="JAAAIN010000846">
    <property type="protein sequence ID" value="KAG0310374.1"/>
    <property type="molecule type" value="Genomic_DNA"/>
</dbReference>
<feature type="region of interest" description="Disordered" evidence="1">
    <location>
        <begin position="312"/>
        <end position="332"/>
    </location>
</feature>
<gene>
    <name evidence="2" type="ORF">BGZ97_012612</name>
</gene>
<dbReference type="Pfam" id="PF12505">
    <property type="entry name" value="DUF3712"/>
    <property type="match status" value="1"/>
</dbReference>
<organism evidence="2 3">
    <name type="scientific">Linnemannia gamsii</name>
    <dbReference type="NCBI Taxonomy" id="64522"/>
    <lineage>
        <taxon>Eukaryota</taxon>
        <taxon>Fungi</taxon>
        <taxon>Fungi incertae sedis</taxon>
        <taxon>Mucoromycota</taxon>
        <taxon>Mortierellomycotina</taxon>
        <taxon>Mortierellomycetes</taxon>
        <taxon>Mortierellales</taxon>
        <taxon>Mortierellaceae</taxon>
        <taxon>Linnemannia</taxon>
    </lineage>
</organism>
<keyword evidence="3" id="KW-1185">Reference proteome</keyword>
<dbReference type="InterPro" id="IPR022185">
    <property type="entry name" value="DUF3712"/>
</dbReference>
<reference evidence="2" key="1">
    <citation type="journal article" date="2020" name="Fungal Divers.">
        <title>Resolving the Mortierellaceae phylogeny through synthesis of multi-gene phylogenetics and phylogenomics.</title>
        <authorList>
            <person name="Vandepol N."/>
            <person name="Liber J."/>
            <person name="Desiro A."/>
            <person name="Na H."/>
            <person name="Kennedy M."/>
            <person name="Barry K."/>
            <person name="Grigoriev I.V."/>
            <person name="Miller A.N."/>
            <person name="O'Donnell K."/>
            <person name="Stajich J.E."/>
            <person name="Bonito G."/>
        </authorList>
    </citation>
    <scope>NUCLEOTIDE SEQUENCE</scope>
    <source>
        <strain evidence="2">NVP60</strain>
    </source>
</reference>
<name>A0A9P6ULK0_9FUNG</name>
<sequence>MFATPGEVQAVTSIQLGELDFDFTDPNELIVTLSSPEMNVGVLVVPGIPIPITASRQFVTLVDNGVDIATFNTPWVLGVMDGNTLRTSVKKTVVNIIPERRDEFSAFITALTVNPEHTFILKGTVDVNLTISLPAPPKPPSGFPGFGGGAADTISKLAPSKTFTVSGIAFSSDVKLTGFNNFPDITFVEELDKTTNADGSFTIKSKVNIKNTSQLGVKMGDIYFKTFDAMSNEPIGDTFLEQLDLKRGDNFVTAVTTSTVPAAASAEIYKRVTEQGETFRLKGFAESSKVDTILAKGISTVDTTIVIPALSKPASAPAPAPAPASAPGPSSP</sequence>
<dbReference type="OrthoDB" id="2394524at2759"/>
<dbReference type="Proteomes" id="UP000823405">
    <property type="component" value="Unassembled WGS sequence"/>
</dbReference>
<accession>A0A9P6ULK0</accession>
<evidence type="ECO:0000256" key="1">
    <source>
        <dbReference type="SAM" id="MobiDB-lite"/>
    </source>
</evidence>
<evidence type="ECO:0000313" key="2">
    <source>
        <dbReference type="EMBL" id="KAG0310374.1"/>
    </source>
</evidence>
<feature type="compositionally biased region" description="Pro residues" evidence="1">
    <location>
        <begin position="316"/>
        <end position="332"/>
    </location>
</feature>
<comment type="caution">
    <text evidence="2">The sequence shown here is derived from an EMBL/GenBank/DDBJ whole genome shotgun (WGS) entry which is preliminary data.</text>
</comment>
<protein>
    <submittedName>
        <fullName evidence="2">Uncharacterized protein</fullName>
    </submittedName>
</protein>
<evidence type="ECO:0000313" key="3">
    <source>
        <dbReference type="Proteomes" id="UP000823405"/>
    </source>
</evidence>
<proteinExistence type="predicted"/>
<dbReference type="AlphaFoldDB" id="A0A9P6ULK0"/>